<gene>
    <name evidence="2" type="ORF">ENC19_28690</name>
</gene>
<evidence type="ECO:0000313" key="3">
    <source>
        <dbReference type="Proteomes" id="UP000478148"/>
    </source>
</evidence>
<name>A0A6M1LDH1_9ACTN</name>
<protein>
    <submittedName>
        <fullName evidence="2">Uncharacterized protein</fullName>
    </submittedName>
</protein>
<organism evidence="2 3">
    <name type="scientific">Verrucosispora sioxanthis</name>
    <dbReference type="NCBI Taxonomy" id="2499994"/>
    <lineage>
        <taxon>Bacteria</taxon>
        <taxon>Bacillati</taxon>
        <taxon>Actinomycetota</taxon>
        <taxon>Actinomycetes</taxon>
        <taxon>Micromonosporales</taxon>
        <taxon>Micromonosporaceae</taxon>
        <taxon>Micromonospora</taxon>
    </lineage>
</organism>
<feature type="compositionally biased region" description="Basic residues" evidence="1">
    <location>
        <begin position="94"/>
        <end position="116"/>
    </location>
</feature>
<dbReference type="AlphaFoldDB" id="A0A6M1LDH1"/>
<feature type="region of interest" description="Disordered" evidence="1">
    <location>
        <begin position="57"/>
        <end position="116"/>
    </location>
</feature>
<keyword evidence="3" id="KW-1185">Reference proteome</keyword>
<comment type="caution">
    <text evidence="2">The sequence shown here is derived from an EMBL/GenBank/DDBJ whole genome shotgun (WGS) entry which is preliminary data.</text>
</comment>
<dbReference type="RefSeq" id="WP_164450170.1">
    <property type="nucleotide sequence ID" value="NZ_SAIY01000015.1"/>
</dbReference>
<accession>A0A6M1LDH1</accession>
<reference evidence="2 3" key="1">
    <citation type="submission" date="2020-02" db="EMBL/GenBank/DDBJ databases">
        <title>Draft Genome Sequence of Verrucosispora sp. Strain CWR15, Isolated from Gulf of Mexico Sponge.</title>
        <authorList>
            <person name="Kennedy S.J."/>
            <person name="Cella E."/>
            <person name="Azarian T."/>
            <person name="Baker B.J."/>
            <person name="Shaw L.N."/>
        </authorList>
    </citation>
    <scope>NUCLEOTIDE SEQUENCE [LARGE SCALE GENOMIC DNA]</scope>
    <source>
        <strain evidence="2 3">CWR15</strain>
    </source>
</reference>
<proteinExistence type="predicted"/>
<feature type="compositionally biased region" description="Pro residues" evidence="1">
    <location>
        <begin position="59"/>
        <end position="71"/>
    </location>
</feature>
<dbReference type="Proteomes" id="UP000478148">
    <property type="component" value="Unassembled WGS sequence"/>
</dbReference>
<evidence type="ECO:0000313" key="2">
    <source>
        <dbReference type="EMBL" id="NGM16316.1"/>
    </source>
</evidence>
<sequence length="116" mass="12738">MAAALLPGRTVAELADVLDWPVGRAATELATLTRDGLLLAQPAGGYGWPTRWCGRSPVPGCPEPYAPPSPGVPHEARRRARRARTISTRTARPASRRRRPSRTGSRLRRVRQGRRP</sequence>
<dbReference type="EMBL" id="SAIY01000015">
    <property type="protein sequence ID" value="NGM16316.1"/>
    <property type="molecule type" value="Genomic_DNA"/>
</dbReference>
<evidence type="ECO:0000256" key="1">
    <source>
        <dbReference type="SAM" id="MobiDB-lite"/>
    </source>
</evidence>